<protein>
    <submittedName>
        <fullName evidence="7">Bifunctional protein HldE</fullName>
    </submittedName>
</protein>
<dbReference type="PANTHER" id="PTHR43085:SF1">
    <property type="entry name" value="PSEUDOURIDINE KINASE-RELATED"/>
    <property type="match status" value="1"/>
</dbReference>
<keyword evidence="4" id="KW-0418">Kinase</keyword>
<comment type="similarity">
    <text evidence="1">Belongs to the carbohydrate kinase PfkB family.</text>
</comment>
<sequence>MHKPPIIAGEVLFDHFPDGKRVLGGAPFNVAWNLHGLGVDSLFVSAVGDDQSGHEILKIMSDWGMKTRGVQVNDHATGQVAVTIDGGQPSYEIVHPVAFDFISPLTDDVSSKNYSLLYLGSLAFRNQQSRATLTELIQSSKLPRFVDVNIRDPWFDQSWLDVLIQDAKWVKMSDEELIRLSSIEHCDTVDQVVKGTAELGARYNVNTFLITAGGDGAYMIDNGDPIHAPAPEPAKMADTVGAGDSFAAAMIAGFTLGHSPQQSLDHAVAFASRVCGLSGATTNDRNFYRLG</sequence>
<proteinExistence type="inferred from homology"/>
<dbReference type="RefSeq" id="WP_146513638.1">
    <property type="nucleotide sequence ID" value="NZ_SJPI01000001.1"/>
</dbReference>
<evidence type="ECO:0000256" key="4">
    <source>
        <dbReference type="ARBA" id="ARBA00022777"/>
    </source>
</evidence>
<dbReference type="InterPro" id="IPR011611">
    <property type="entry name" value="PfkB_dom"/>
</dbReference>
<evidence type="ECO:0000256" key="2">
    <source>
        <dbReference type="ARBA" id="ARBA00022679"/>
    </source>
</evidence>
<evidence type="ECO:0000256" key="1">
    <source>
        <dbReference type="ARBA" id="ARBA00010688"/>
    </source>
</evidence>
<dbReference type="Pfam" id="PF00294">
    <property type="entry name" value="PfkB"/>
    <property type="match status" value="1"/>
</dbReference>
<keyword evidence="5" id="KW-0067">ATP-binding</keyword>
<evidence type="ECO:0000256" key="5">
    <source>
        <dbReference type="ARBA" id="ARBA00022840"/>
    </source>
</evidence>
<evidence type="ECO:0000313" key="7">
    <source>
        <dbReference type="EMBL" id="TWT53415.1"/>
    </source>
</evidence>
<dbReference type="CDD" id="cd01167">
    <property type="entry name" value="bac_FRK"/>
    <property type="match status" value="1"/>
</dbReference>
<keyword evidence="3" id="KW-0547">Nucleotide-binding</keyword>
<keyword evidence="8" id="KW-1185">Reference proteome</keyword>
<dbReference type="Gene3D" id="3.40.1190.20">
    <property type="match status" value="1"/>
</dbReference>
<dbReference type="EMBL" id="SJPI01000001">
    <property type="protein sequence ID" value="TWT53415.1"/>
    <property type="molecule type" value="Genomic_DNA"/>
</dbReference>
<dbReference type="GO" id="GO:0005524">
    <property type="term" value="F:ATP binding"/>
    <property type="evidence" value="ECO:0007669"/>
    <property type="project" value="UniProtKB-KW"/>
</dbReference>
<evidence type="ECO:0000259" key="6">
    <source>
        <dbReference type="Pfam" id="PF00294"/>
    </source>
</evidence>
<feature type="domain" description="Carbohydrate kinase PfkB" evidence="6">
    <location>
        <begin position="18"/>
        <end position="282"/>
    </location>
</feature>
<organism evidence="7 8">
    <name type="scientific">Rubripirellula amarantea</name>
    <dbReference type="NCBI Taxonomy" id="2527999"/>
    <lineage>
        <taxon>Bacteria</taxon>
        <taxon>Pseudomonadati</taxon>
        <taxon>Planctomycetota</taxon>
        <taxon>Planctomycetia</taxon>
        <taxon>Pirellulales</taxon>
        <taxon>Pirellulaceae</taxon>
        <taxon>Rubripirellula</taxon>
    </lineage>
</organism>
<keyword evidence="2" id="KW-0808">Transferase</keyword>
<dbReference type="PROSITE" id="PS00584">
    <property type="entry name" value="PFKB_KINASES_2"/>
    <property type="match status" value="1"/>
</dbReference>
<dbReference type="GO" id="GO:0016301">
    <property type="term" value="F:kinase activity"/>
    <property type="evidence" value="ECO:0007669"/>
    <property type="project" value="UniProtKB-KW"/>
</dbReference>
<evidence type="ECO:0000256" key="3">
    <source>
        <dbReference type="ARBA" id="ARBA00022741"/>
    </source>
</evidence>
<dbReference type="AlphaFoldDB" id="A0A5C5WTD3"/>
<evidence type="ECO:0000313" key="8">
    <source>
        <dbReference type="Proteomes" id="UP000316598"/>
    </source>
</evidence>
<dbReference type="InterPro" id="IPR029056">
    <property type="entry name" value="Ribokinase-like"/>
</dbReference>
<dbReference type="InterPro" id="IPR050306">
    <property type="entry name" value="PfkB_Carbo_kinase"/>
</dbReference>
<comment type="caution">
    <text evidence="7">The sequence shown here is derived from an EMBL/GenBank/DDBJ whole genome shotgun (WGS) entry which is preliminary data.</text>
</comment>
<dbReference type="OrthoDB" id="9813569at2"/>
<dbReference type="Proteomes" id="UP000316598">
    <property type="component" value="Unassembled WGS sequence"/>
</dbReference>
<reference evidence="7 8" key="1">
    <citation type="submission" date="2019-02" db="EMBL/GenBank/DDBJ databases">
        <title>Deep-cultivation of Planctomycetes and their phenomic and genomic characterization uncovers novel biology.</title>
        <authorList>
            <person name="Wiegand S."/>
            <person name="Jogler M."/>
            <person name="Boedeker C."/>
            <person name="Pinto D."/>
            <person name="Vollmers J."/>
            <person name="Rivas-Marin E."/>
            <person name="Kohn T."/>
            <person name="Peeters S.H."/>
            <person name="Heuer A."/>
            <person name="Rast P."/>
            <person name="Oberbeckmann S."/>
            <person name="Bunk B."/>
            <person name="Jeske O."/>
            <person name="Meyerdierks A."/>
            <person name="Storesund J.E."/>
            <person name="Kallscheuer N."/>
            <person name="Luecker S."/>
            <person name="Lage O.M."/>
            <person name="Pohl T."/>
            <person name="Merkel B.J."/>
            <person name="Hornburger P."/>
            <person name="Mueller R.-W."/>
            <person name="Bruemmer F."/>
            <person name="Labrenz M."/>
            <person name="Spormann A.M."/>
            <person name="Op Den Camp H."/>
            <person name="Overmann J."/>
            <person name="Amann R."/>
            <person name="Jetten M.S.M."/>
            <person name="Mascher T."/>
            <person name="Medema M.H."/>
            <person name="Devos D.P."/>
            <person name="Kaster A.-K."/>
            <person name="Ovreas L."/>
            <person name="Rohde M."/>
            <person name="Galperin M.Y."/>
            <person name="Jogler C."/>
        </authorList>
    </citation>
    <scope>NUCLEOTIDE SEQUENCE [LARGE SCALE GENOMIC DNA]</scope>
    <source>
        <strain evidence="7 8">Pla22</strain>
    </source>
</reference>
<gene>
    <name evidence="7" type="primary">hldE_1</name>
    <name evidence="7" type="ORF">Pla22_10440</name>
</gene>
<name>A0A5C5WTD3_9BACT</name>
<accession>A0A5C5WTD3</accession>
<dbReference type="InterPro" id="IPR002173">
    <property type="entry name" value="Carboh/pur_kinase_PfkB_CS"/>
</dbReference>
<dbReference type="SUPFAM" id="SSF53613">
    <property type="entry name" value="Ribokinase-like"/>
    <property type="match status" value="1"/>
</dbReference>
<dbReference type="PANTHER" id="PTHR43085">
    <property type="entry name" value="HEXOKINASE FAMILY MEMBER"/>
    <property type="match status" value="1"/>
</dbReference>